<organism evidence="2 3">
    <name type="scientific">Knipowitschia caucasica</name>
    <name type="common">Caucasian dwarf goby</name>
    <name type="synonym">Pomatoschistus caucasicus</name>
    <dbReference type="NCBI Taxonomy" id="637954"/>
    <lineage>
        <taxon>Eukaryota</taxon>
        <taxon>Metazoa</taxon>
        <taxon>Chordata</taxon>
        <taxon>Craniata</taxon>
        <taxon>Vertebrata</taxon>
        <taxon>Euteleostomi</taxon>
        <taxon>Actinopterygii</taxon>
        <taxon>Neopterygii</taxon>
        <taxon>Teleostei</taxon>
        <taxon>Neoteleostei</taxon>
        <taxon>Acanthomorphata</taxon>
        <taxon>Gobiaria</taxon>
        <taxon>Gobiiformes</taxon>
        <taxon>Gobioidei</taxon>
        <taxon>Gobiidae</taxon>
        <taxon>Gobiinae</taxon>
        <taxon>Knipowitschia</taxon>
    </lineage>
</organism>
<dbReference type="Proteomes" id="UP001497482">
    <property type="component" value="Chromosome 9"/>
</dbReference>
<feature type="region of interest" description="Disordered" evidence="1">
    <location>
        <begin position="78"/>
        <end position="107"/>
    </location>
</feature>
<evidence type="ECO:0000256" key="1">
    <source>
        <dbReference type="SAM" id="MobiDB-lite"/>
    </source>
</evidence>
<reference evidence="2 3" key="1">
    <citation type="submission" date="2024-04" db="EMBL/GenBank/DDBJ databases">
        <authorList>
            <person name="Waldvogel A.-M."/>
            <person name="Schoenle A."/>
        </authorList>
    </citation>
    <scope>NUCLEOTIDE SEQUENCE [LARGE SCALE GENOMIC DNA]</scope>
</reference>
<protein>
    <submittedName>
        <fullName evidence="2">Uncharacterized protein</fullName>
    </submittedName>
</protein>
<accession>A0AAV2MS67</accession>
<keyword evidence="3" id="KW-1185">Reference proteome</keyword>
<dbReference type="EMBL" id="OZ035831">
    <property type="protein sequence ID" value="CAL1616153.1"/>
    <property type="molecule type" value="Genomic_DNA"/>
</dbReference>
<gene>
    <name evidence="2" type="ORF">KC01_LOCUS41972</name>
</gene>
<sequence>MCETPHCSSDLCEDQTHLLMGEDLTFARGFSTTPQQGGPPPCVPSLPHRALQQLCRLDTAGSTPASIGSQAFPWLITDTPQTDNTLGQGAASTAESTGISHRRHVSV</sequence>
<dbReference type="AlphaFoldDB" id="A0AAV2MS67"/>
<feature type="compositionally biased region" description="Polar residues" evidence="1">
    <location>
        <begin position="78"/>
        <end position="99"/>
    </location>
</feature>
<evidence type="ECO:0000313" key="3">
    <source>
        <dbReference type="Proteomes" id="UP001497482"/>
    </source>
</evidence>
<proteinExistence type="predicted"/>
<evidence type="ECO:0000313" key="2">
    <source>
        <dbReference type="EMBL" id="CAL1616153.1"/>
    </source>
</evidence>
<name>A0AAV2MS67_KNICA</name>